<evidence type="ECO:0000256" key="2">
    <source>
        <dbReference type="SAM" id="MobiDB-lite"/>
    </source>
</evidence>
<dbReference type="PANTHER" id="PTHR45809">
    <property type="entry name" value="VIRAL IAP-ASSOCIATED FACTOR HOMOLOG"/>
    <property type="match status" value="1"/>
</dbReference>
<evidence type="ECO:0000313" key="5">
    <source>
        <dbReference type="Proteomes" id="UP001447188"/>
    </source>
</evidence>
<dbReference type="EMBL" id="JBBBZM010000093">
    <property type="protein sequence ID" value="KAL0634499.1"/>
    <property type="molecule type" value="Genomic_DNA"/>
</dbReference>
<keyword evidence="5" id="KW-1185">Reference proteome</keyword>
<dbReference type="Proteomes" id="UP001447188">
    <property type="component" value="Unassembled WGS sequence"/>
</dbReference>
<dbReference type="InterPro" id="IPR036249">
    <property type="entry name" value="Thioredoxin-like_sf"/>
</dbReference>
<name>A0ABR3GF03_9PEZI</name>
<dbReference type="InterPro" id="IPR024253">
    <property type="entry name" value="Phosducin_thioredoxin-like_dom"/>
</dbReference>
<comment type="caution">
    <text evidence="4">The sequence shown here is derived from an EMBL/GenBank/DDBJ whole genome shotgun (WGS) entry which is preliminary data.</text>
</comment>
<gene>
    <name evidence="4" type="primary">PLP2</name>
    <name evidence="4" type="ORF">Q9L58_006588</name>
</gene>
<dbReference type="InterPro" id="IPR051498">
    <property type="entry name" value="Phosducin-like_chap/apop_reg"/>
</dbReference>
<dbReference type="CDD" id="cd02988">
    <property type="entry name" value="Phd_like_VIAF"/>
    <property type="match status" value="1"/>
</dbReference>
<feature type="domain" description="Phosducin" evidence="3">
    <location>
        <begin position="67"/>
        <end position="208"/>
    </location>
</feature>
<protein>
    <submittedName>
        <fullName evidence="4">Proteolipid protein 2</fullName>
    </submittedName>
</protein>
<proteinExistence type="inferred from homology"/>
<dbReference type="Gene3D" id="3.40.30.10">
    <property type="entry name" value="Glutaredoxin"/>
    <property type="match status" value="1"/>
</dbReference>
<dbReference type="Pfam" id="PF02114">
    <property type="entry name" value="Phosducin"/>
    <property type="match status" value="1"/>
</dbReference>
<comment type="similarity">
    <text evidence="1">Belongs to the phosducin family.</text>
</comment>
<evidence type="ECO:0000313" key="4">
    <source>
        <dbReference type="EMBL" id="KAL0634499.1"/>
    </source>
</evidence>
<feature type="region of interest" description="Disordered" evidence="2">
    <location>
        <begin position="220"/>
        <end position="254"/>
    </location>
</feature>
<sequence length="254" mass="29091">MDMPLNVPVDDPNADTEWNDILRKHGVIPEKPPSPTPFIEEAILEARRLAHENRLEGKDLDELDELEDEEDEEFLANYRQMRLAQLSTISQKSIHGRVYPLQKPDYARDVTASSKDATVLVFLSSGSSSNTESRLLAELWRRAAEKYADVKFCQIRGDMCIEGYPERNCPTILVYKNEDIVKQIVTMAELGGTSTRLEDIEKLLVEVDAIKNNDQRLRRRNLDDDDEDGNTRNGRIQSGNRKARAQDDDDDDWD</sequence>
<evidence type="ECO:0000256" key="1">
    <source>
        <dbReference type="ARBA" id="ARBA00009686"/>
    </source>
</evidence>
<evidence type="ECO:0000259" key="3">
    <source>
        <dbReference type="Pfam" id="PF02114"/>
    </source>
</evidence>
<accession>A0ABR3GF03</accession>
<dbReference type="SUPFAM" id="SSF52833">
    <property type="entry name" value="Thioredoxin-like"/>
    <property type="match status" value="1"/>
</dbReference>
<organism evidence="4 5">
    <name type="scientific">Discina gigas</name>
    <dbReference type="NCBI Taxonomy" id="1032678"/>
    <lineage>
        <taxon>Eukaryota</taxon>
        <taxon>Fungi</taxon>
        <taxon>Dikarya</taxon>
        <taxon>Ascomycota</taxon>
        <taxon>Pezizomycotina</taxon>
        <taxon>Pezizomycetes</taxon>
        <taxon>Pezizales</taxon>
        <taxon>Discinaceae</taxon>
        <taxon>Discina</taxon>
    </lineage>
</organism>
<dbReference type="PANTHER" id="PTHR45809:SF3">
    <property type="entry name" value="VIRAL IAP-ASSOCIATED FACTOR HOMOLOG"/>
    <property type="match status" value="1"/>
</dbReference>
<reference evidence="4 5" key="1">
    <citation type="submission" date="2024-02" db="EMBL/GenBank/DDBJ databases">
        <title>Discinaceae phylogenomics.</title>
        <authorList>
            <person name="Dirks A.C."/>
            <person name="James T.Y."/>
        </authorList>
    </citation>
    <scope>NUCLEOTIDE SEQUENCE [LARGE SCALE GENOMIC DNA]</scope>
    <source>
        <strain evidence="4 5">ACD0624</strain>
    </source>
</reference>